<feature type="compositionally biased region" description="Basic and acidic residues" evidence="2">
    <location>
        <begin position="1"/>
        <end position="21"/>
    </location>
</feature>
<evidence type="ECO:0000259" key="4">
    <source>
        <dbReference type="Pfam" id="PF23998"/>
    </source>
</evidence>
<dbReference type="STRING" id="137246.A0A401RVW6"/>
<dbReference type="InterPro" id="IPR042833">
    <property type="entry name" value="BTBD16"/>
</dbReference>
<evidence type="ECO:0000313" key="6">
    <source>
        <dbReference type="Proteomes" id="UP000287033"/>
    </source>
</evidence>
<dbReference type="PANTHER" id="PTHR46843:SF1">
    <property type="entry name" value="BTB_POZ DOMAIN-CONTAINING PROTEIN 16"/>
    <property type="match status" value="1"/>
</dbReference>
<dbReference type="InterPro" id="IPR056426">
    <property type="entry name" value="BTB_BTBDG"/>
</dbReference>
<accession>A0A401RVW6</accession>
<dbReference type="PANTHER" id="PTHR46843">
    <property type="entry name" value="BTB/POZ DOMAIN-CONTAINING PROTEIN 16"/>
    <property type="match status" value="1"/>
</dbReference>
<dbReference type="AlphaFoldDB" id="A0A401RVW6"/>
<feature type="domain" description="BTB/POZ" evidence="3">
    <location>
        <begin position="357"/>
        <end position="463"/>
    </location>
</feature>
<dbReference type="InterPro" id="IPR048859">
    <property type="entry name" value="BTBD16_C"/>
</dbReference>
<name>A0A401RVW6_CHIPU</name>
<organism evidence="5 6">
    <name type="scientific">Chiloscyllium punctatum</name>
    <name type="common">Brownbanded bambooshark</name>
    <name type="synonym">Hemiscyllium punctatum</name>
    <dbReference type="NCBI Taxonomy" id="137246"/>
    <lineage>
        <taxon>Eukaryota</taxon>
        <taxon>Metazoa</taxon>
        <taxon>Chordata</taxon>
        <taxon>Craniata</taxon>
        <taxon>Vertebrata</taxon>
        <taxon>Chondrichthyes</taxon>
        <taxon>Elasmobranchii</taxon>
        <taxon>Galeomorphii</taxon>
        <taxon>Galeoidea</taxon>
        <taxon>Orectolobiformes</taxon>
        <taxon>Hemiscylliidae</taxon>
        <taxon>Chiloscyllium</taxon>
    </lineage>
</organism>
<protein>
    <recommendedName>
        <fullName evidence="1">BTB/POZ domain-containing protein 16</fullName>
    </recommendedName>
</protein>
<sequence>MESGLEDHSEKCSALEQHLSEPHLSYHPRPPPKARNNAIRRSALPEASKPKEFSCCYSRRLRDGMAPDVILDSMNTLWELHSQFLSKSEVLFELLITSEDSSYCMNRFKGAPDNCQGGFAMALGNLYNDEPYVEAEYILGVFAAASVLKFMSLFHKCGETQYNQEKLVLACERWLELNLIVHLRYEITFRYLQKDIFKKTLLSPRLQKMFVYLEKDVRHKYFGLFQAVRLHGITEIYTELLNVQAAAFFSQALCNVDIKLARNETCDSNDLTSEFCSPLCSEAYGLFTTSPDEKVETEKNVKEMIAHAYSYTRQIEELQQIDLLPRDWLLYIVTRSYYALQHGGDVPCLKYLSSEAVRFGFIIAEEPWYHSQIVSYCGFYFELKAIQEKKGSSCSFFMQRISPADPSMPFGITEHKAFSLRHERDVKYEIQVQALVDEEWKVFSTGYICQKFGITKKCSQSQVLSVAGLTMPVYATFALFFPVSFKGTENKLSRSVFGLPWKANYNPQRPLHAATGHQIRFRGDPVVFDPEVDIGNGTVRGARSAGSVAEVGAALLILSPMV</sequence>
<dbReference type="Pfam" id="PF21059">
    <property type="entry name" value="BTBD16_C"/>
    <property type="match status" value="1"/>
</dbReference>
<dbReference type="OMA" id="RHTDLEF"/>
<comment type="caution">
    <text evidence="5">The sequence shown here is derived from an EMBL/GenBank/DDBJ whole genome shotgun (WGS) entry which is preliminary data.</text>
</comment>
<dbReference type="SUPFAM" id="SSF54695">
    <property type="entry name" value="POZ domain"/>
    <property type="match status" value="1"/>
</dbReference>
<evidence type="ECO:0000259" key="3">
    <source>
        <dbReference type="Pfam" id="PF21059"/>
    </source>
</evidence>
<feature type="domain" description="BTBDG BTB/POZ" evidence="4">
    <location>
        <begin position="116"/>
        <end position="157"/>
    </location>
</feature>
<evidence type="ECO:0000313" key="5">
    <source>
        <dbReference type="EMBL" id="GCC22272.1"/>
    </source>
</evidence>
<evidence type="ECO:0000256" key="1">
    <source>
        <dbReference type="ARBA" id="ARBA00016271"/>
    </source>
</evidence>
<evidence type="ECO:0000256" key="2">
    <source>
        <dbReference type="SAM" id="MobiDB-lite"/>
    </source>
</evidence>
<gene>
    <name evidence="5" type="ORF">chiPu_0000658</name>
</gene>
<dbReference type="OrthoDB" id="6359943at2759"/>
<dbReference type="InterPro" id="IPR011333">
    <property type="entry name" value="SKP1/BTB/POZ_sf"/>
</dbReference>
<feature type="region of interest" description="Disordered" evidence="2">
    <location>
        <begin position="1"/>
        <end position="36"/>
    </location>
</feature>
<proteinExistence type="predicted"/>
<keyword evidence="6" id="KW-1185">Reference proteome</keyword>
<dbReference type="Proteomes" id="UP000287033">
    <property type="component" value="Unassembled WGS sequence"/>
</dbReference>
<dbReference type="EMBL" id="BEZZ01000008">
    <property type="protein sequence ID" value="GCC22272.1"/>
    <property type="molecule type" value="Genomic_DNA"/>
</dbReference>
<dbReference type="Pfam" id="PF23998">
    <property type="entry name" value="BTB_BTBDG"/>
    <property type="match status" value="1"/>
</dbReference>
<reference evidence="5 6" key="1">
    <citation type="journal article" date="2018" name="Nat. Ecol. Evol.">
        <title>Shark genomes provide insights into elasmobranch evolution and the origin of vertebrates.</title>
        <authorList>
            <person name="Hara Y"/>
            <person name="Yamaguchi K"/>
            <person name="Onimaru K"/>
            <person name="Kadota M"/>
            <person name="Koyanagi M"/>
            <person name="Keeley SD"/>
            <person name="Tatsumi K"/>
            <person name="Tanaka K"/>
            <person name="Motone F"/>
            <person name="Kageyama Y"/>
            <person name="Nozu R"/>
            <person name="Adachi N"/>
            <person name="Nishimura O"/>
            <person name="Nakagawa R"/>
            <person name="Tanegashima C"/>
            <person name="Kiyatake I"/>
            <person name="Matsumoto R"/>
            <person name="Murakumo K"/>
            <person name="Nishida K"/>
            <person name="Terakita A"/>
            <person name="Kuratani S"/>
            <person name="Sato K"/>
            <person name="Hyodo S Kuraku.S."/>
        </authorList>
    </citation>
    <scope>NUCLEOTIDE SEQUENCE [LARGE SCALE GENOMIC DNA]</scope>
</reference>